<protein>
    <recommendedName>
        <fullName evidence="4">IPTL-CTERM sorting domain-containing protein</fullName>
    </recommendedName>
</protein>
<organism evidence="2 3">
    <name type="scientific">Comamonas piscis</name>
    <dbReference type="NCBI Taxonomy" id="1562974"/>
    <lineage>
        <taxon>Bacteria</taxon>
        <taxon>Pseudomonadati</taxon>
        <taxon>Pseudomonadota</taxon>
        <taxon>Betaproteobacteria</taxon>
        <taxon>Burkholderiales</taxon>
        <taxon>Comamonadaceae</taxon>
        <taxon>Comamonas</taxon>
    </lineage>
</organism>
<keyword evidence="3" id="KW-1185">Reference proteome</keyword>
<dbReference type="Proteomes" id="UP000515240">
    <property type="component" value="Chromosome"/>
</dbReference>
<name>A0A7G5EC12_9BURK</name>
<proteinExistence type="predicted"/>
<sequence length="235" mass="23214">MPNLRFLAAASLAVGLATAAHAQMEIPAGSEGSLGGGSQDLGCEAVTIAGSYALDGGSLQNAGAFLIESGGLLDAQGSIQLGSDFRNQGTLNAAASAMVFDGSCAAAGASINVSGVTTVANLTISSTSGQSFVLPNGANIVVTGSLVLQGQPGQPVRIVTAGGQPATFTLGPGAQVTQQNVNLVNVYVGPPPSTAAVPVPVSGLGWTASLTLLLSILSWGALRSTRIRSSLRTQP</sequence>
<evidence type="ECO:0008006" key="4">
    <source>
        <dbReference type="Google" id="ProtNLM"/>
    </source>
</evidence>
<dbReference type="EMBL" id="CP058554">
    <property type="protein sequence ID" value="QMV71537.1"/>
    <property type="molecule type" value="Genomic_DNA"/>
</dbReference>
<gene>
    <name evidence="2" type="ORF">HS961_01065</name>
</gene>
<evidence type="ECO:0000313" key="3">
    <source>
        <dbReference type="Proteomes" id="UP000515240"/>
    </source>
</evidence>
<feature type="signal peptide" evidence="1">
    <location>
        <begin position="1"/>
        <end position="22"/>
    </location>
</feature>
<dbReference type="KEGG" id="cpis:HS961_01065"/>
<dbReference type="AlphaFoldDB" id="A0A7G5EC12"/>
<accession>A0A7G5EC12</accession>
<evidence type="ECO:0000313" key="2">
    <source>
        <dbReference type="EMBL" id="QMV71537.1"/>
    </source>
</evidence>
<keyword evidence="1" id="KW-0732">Signal</keyword>
<evidence type="ECO:0000256" key="1">
    <source>
        <dbReference type="SAM" id="SignalP"/>
    </source>
</evidence>
<reference evidence="2 3" key="1">
    <citation type="journal article" date="2020" name="G3 (Bethesda)">
        <title>CeMbio - The Caenorhabditis elegans Microbiome Resource.</title>
        <authorList>
            <person name="Dirksen P."/>
            <person name="Assie A."/>
            <person name="Zimmermann J."/>
            <person name="Zhang F."/>
            <person name="Tietje A.M."/>
            <person name="Marsh S.A."/>
            <person name="Felix M.A."/>
            <person name="Shapira M."/>
            <person name="Kaleta C."/>
            <person name="Schulenburg H."/>
            <person name="Samuel B."/>
        </authorList>
    </citation>
    <scope>NUCLEOTIDE SEQUENCE [LARGE SCALE GENOMIC DNA]</scope>
    <source>
        <strain evidence="2 3">BIGb0172</strain>
    </source>
</reference>
<feature type="chain" id="PRO_5028996911" description="IPTL-CTERM sorting domain-containing protein" evidence="1">
    <location>
        <begin position="23"/>
        <end position="235"/>
    </location>
</feature>
<dbReference type="RefSeq" id="WP_182325974.1">
    <property type="nucleotide sequence ID" value="NZ_CP058554.1"/>
</dbReference>